<keyword evidence="9" id="KW-1185">Reference proteome</keyword>
<evidence type="ECO:0000259" key="7">
    <source>
        <dbReference type="Pfam" id="PF01103"/>
    </source>
</evidence>
<dbReference type="Proteomes" id="UP001244443">
    <property type="component" value="Chromosome"/>
</dbReference>
<evidence type="ECO:0000313" key="8">
    <source>
        <dbReference type="EMBL" id="WMN07861.1"/>
    </source>
</evidence>
<keyword evidence="3 6" id="KW-0732">Signal</keyword>
<name>A0AA51NB71_9BACT</name>
<dbReference type="GO" id="GO:0019867">
    <property type="term" value="C:outer membrane"/>
    <property type="evidence" value="ECO:0007669"/>
    <property type="project" value="InterPro"/>
</dbReference>
<evidence type="ECO:0000256" key="4">
    <source>
        <dbReference type="ARBA" id="ARBA00023136"/>
    </source>
</evidence>
<gene>
    <name evidence="8" type="ORF">QYS48_30120</name>
</gene>
<dbReference type="Pfam" id="PF01103">
    <property type="entry name" value="Omp85"/>
    <property type="match status" value="1"/>
</dbReference>
<evidence type="ECO:0000256" key="6">
    <source>
        <dbReference type="SAM" id="SignalP"/>
    </source>
</evidence>
<evidence type="ECO:0000256" key="5">
    <source>
        <dbReference type="ARBA" id="ARBA00023237"/>
    </source>
</evidence>
<keyword evidence="4" id="KW-0472">Membrane</keyword>
<dbReference type="InterPro" id="IPR039910">
    <property type="entry name" value="D15-like"/>
</dbReference>
<dbReference type="AlphaFoldDB" id="A0AA51NB71"/>
<accession>A0AA51NB71</accession>
<proteinExistence type="predicted"/>
<keyword evidence="2" id="KW-0812">Transmembrane</keyword>
<dbReference type="RefSeq" id="WP_308358148.1">
    <property type="nucleotide sequence ID" value="NZ_CP129970.2"/>
</dbReference>
<comment type="subcellular location">
    <subcellularLocation>
        <location evidence="1">Membrane</location>
    </subcellularLocation>
</comment>
<reference evidence="8" key="1">
    <citation type="submission" date="2023-08" db="EMBL/GenBank/DDBJ databases">
        <title>Comparative genomics and taxonomic characterization of three novel marine species of genus Marivirga.</title>
        <authorList>
            <person name="Muhammad N."/>
            <person name="Kim S.-G."/>
        </authorList>
    </citation>
    <scope>NUCLEOTIDE SEQUENCE [LARGE SCALE GENOMIC DNA]</scope>
    <source>
        <strain evidence="8">ABR2-2</strain>
    </source>
</reference>
<organism evidence="8 9">
    <name type="scientific">Marivirga arenosa</name>
    <dbReference type="NCBI Taxonomy" id="3059076"/>
    <lineage>
        <taxon>Bacteria</taxon>
        <taxon>Pseudomonadati</taxon>
        <taxon>Bacteroidota</taxon>
        <taxon>Cytophagia</taxon>
        <taxon>Cytophagales</taxon>
        <taxon>Marivirgaceae</taxon>
        <taxon>Marivirga</taxon>
    </lineage>
</organism>
<sequence length="769" mass="87993">MKIKLIHIALFLSGSVAFIACNTTKKLAEGEKLYLGRKIKLEQTDKVNFKQEILNSLAEVNRPKPNEKIGGMRIGLWANQKVQDSSAKFLAKWINKKIGEKEVLLEDVNINSVEKLINNRLENLGYYNNKINHRVIENKNTALIQYDVKVANRLIISDVKYERIGKNEFDSLVTLFLREEKPIKANSPFSLQKLKNTRDEVSYYLRSNGYYYFTADNLIFEADTLNTSLPHHANLKLSVKKSVSELALIPYKIDDIKIYPNYSLNSNDSSQLNDTTSIEGIEFIQSHNFFRADRMHPYLFMKEGENYNPLNERWTNKRLNQLKTYRFINIRYQEDSLIENGIGKLDASIYLSPLSKRSFRSELQAVSKSNNFVGPSLNFEYLNRNLFKGGEALRLSSKVGYEAQINRGNISTGLNSIETGVAAELIVPRLISLFPLKDRFIYSVPSTKFKLSYDLLNRSQWFNLNSFLAVYGFEWSPNLYITHNLNPISINYIDVGNESSAFLNLLSANPFLARSFEQQFIPGLTYNFQLNQLIDNKRSSRFYFAFGADFSGNTLALIQNLGGVKGDNKRFWGQSYAQFSRFDFDLRHYQNIGEKSRLVSRIFTGLGLPYGNSVSLPYAKQYFAGGPNSVRAFPIRSLGPGNYQPSNTTDGTSFFDQAGDIKIEANIEYRFPLISYLKGAVFTDAGNVWLRNDDNRNGQISSNWINEMAIGSGLGLRLDIEFFVIRLDVAAQIRKPTPTGFEWQDSFQLGNKSWRQENINWNFGIGYPF</sequence>
<dbReference type="Gene3D" id="2.40.160.50">
    <property type="entry name" value="membrane protein fhac: a member of the omp85/tpsb transporter family"/>
    <property type="match status" value="1"/>
</dbReference>
<evidence type="ECO:0000313" key="9">
    <source>
        <dbReference type="Proteomes" id="UP001244443"/>
    </source>
</evidence>
<feature type="signal peptide" evidence="6">
    <location>
        <begin position="1"/>
        <end position="19"/>
    </location>
</feature>
<dbReference type="PANTHER" id="PTHR12815">
    <property type="entry name" value="SORTING AND ASSEMBLY MACHINERY SAMM50 PROTEIN FAMILY MEMBER"/>
    <property type="match status" value="1"/>
</dbReference>
<evidence type="ECO:0000256" key="1">
    <source>
        <dbReference type="ARBA" id="ARBA00004370"/>
    </source>
</evidence>
<feature type="chain" id="PRO_5041381048" evidence="6">
    <location>
        <begin position="20"/>
        <end position="769"/>
    </location>
</feature>
<protein>
    <submittedName>
        <fullName evidence="8">BamA/TamA family outer membrane protein</fullName>
    </submittedName>
</protein>
<dbReference type="PROSITE" id="PS51257">
    <property type="entry name" value="PROKAR_LIPOPROTEIN"/>
    <property type="match status" value="1"/>
</dbReference>
<dbReference type="InterPro" id="IPR000184">
    <property type="entry name" value="Bac_surfAg_D15"/>
</dbReference>
<feature type="domain" description="Bacterial surface antigen (D15)" evidence="7">
    <location>
        <begin position="573"/>
        <end position="767"/>
    </location>
</feature>
<keyword evidence="5" id="KW-0998">Cell outer membrane</keyword>
<dbReference type="EMBL" id="CP129970">
    <property type="protein sequence ID" value="WMN07861.1"/>
    <property type="molecule type" value="Genomic_DNA"/>
</dbReference>
<evidence type="ECO:0000256" key="3">
    <source>
        <dbReference type="ARBA" id="ARBA00022729"/>
    </source>
</evidence>
<evidence type="ECO:0000256" key="2">
    <source>
        <dbReference type="ARBA" id="ARBA00022692"/>
    </source>
</evidence>
<dbReference type="PANTHER" id="PTHR12815:SF47">
    <property type="entry name" value="TRANSLOCATION AND ASSEMBLY MODULE SUBUNIT TAMA"/>
    <property type="match status" value="1"/>
</dbReference>